<comment type="caution">
    <text evidence="5">The sequence shown here is derived from an EMBL/GenBank/DDBJ whole genome shotgun (WGS) entry which is preliminary data.</text>
</comment>
<dbReference type="Gene3D" id="2.10.109.10">
    <property type="entry name" value="Umud Fragment, subunit A"/>
    <property type="match status" value="1"/>
</dbReference>
<dbReference type="AlphaFoldDB" id="A0A4R8FYR2"/>
<evidence type="ECO:0000313" key="5">
    <source>
        <dbReference type="EMBL" id="TDX30790.1"/>
    </source>
</evidence>
<name>A0A4R8FYR2_9GAMM</name>
<dbReference type="InterPro" id="IPR015927">
    <property type="entry name" value="Peptidase_S24_S26A/B/C"/>
</dbReference>
<evidence type="ECO:0000313" key="6">
    <source>
        <dbReference type="Proteomes" id="UP000294489"/>
    </source>
</evidence>
<dbReference type="GO" id="GO:0003677">
    <property type="term" value="F:DNA binding"/>
    <property type="evidence" value="ECO:0007669"/>
    <property type="project" value="UniProtKB-KW"/>
</dbReference>
<feature type="domain" description="Peptidase S24/S26A/S26B/S26C" evidence="4">
    <location>
        <begin position="107"/>
        <end position="225"/>
    </location>
</feature>
<dbReference type="Proteomes" id="UP000294489">
    <property type="component" value="Unassembled WGS sequence"/>
</dbReference>
<dbReference type="EMBL" id="SOEC01000004">
    <property type="protein sequence ID" value="TDX30790.1"/>
    <property type="molecule type" value="Genomic_DNA"/>
</dbReference>
<keyword evidence="3" id="KW-0804">Transcription</keyword>
<dbReference type="InterPro" id="IPR036286">
    <property type="entry name" value="LexA/Signal_pep-like_sf"/>
</dbReference>
<reference evidence="5 6" key="1">
    <citation type="submission" date="2019-03" db="EMBL/GenBank/DDBJ databases">
        <title>Freshwater and sediment microbial communities from various areas in North America, analyzing microbe dynamics in response to fracking.</title>
        <authorList>
            <person name="Lamendella R."/>
        </authorList>
    </citation>
    <scope>NUCLEOTIDE SEQUENCE [LARGE SCALE GENOMIC DNA]</scope>
    <source>
        <strain evidence="5 6">6_TX</strain>
    </source>
</reference>
<gene>
    <name evidence="5" type="ORF">DFO67_10445</name>
</gene>
<dbReference type="PANTHER" id="PTHR40661:SF2">
    <property type="entry name" value="HTH-TYPE TRANSCRIPTIONAL REGULATOR PRTR"/>
    <property type="match status" value="1"/>
</dbReference>
<evidence type="ECO:0000256" key="2">
    <source>
        <dbReference type="ARBA" id="ARBA00023125"/>
    </source>
</evidence>
<dbReference type="InterPro" id="IPR039418">
    <property type="entry name" value="LexA-like"/>
</dbReference>
<sequence length="232" mass="25491">MKEIAEIRLENARTLASQVGGTGAFAAKIDREPTQASRFMGKSPSKNIGDRMARHIEACFGKPKGWMDTEHSRNNELVLHETEIVEDEGPAGPDEVDLPCFREVEFDMGSGRTQVVENGGHTMRFSLARLSRAGVNPGNAACATAVGTSMEPTINDGSPVAIDKGTTHIIDGKIYALDHGGMLRIKRLYRLPLGNVRLVSDNEVEHPEEVHSLMGPDAPRIIGRVFWWENFD</sequence>
<dbReference type="PANTHER" id="PTHR40661">
    <property type="match status" value="1"/>
</dbReference>
<keyword evidence="1" id="KW-0805">Transcription regulation</keyword>
<dbReference type="SUPFAM" id="SSF51306">
    <property type="entry name" value="LexA/Signal peptidase"/>
    <property type="match status" value="1"/>
</dbReference>
<proteinExistence type="predicted"/>
<organism evidence="5 6">
    <name type="scientific">Modicisalibacter xianhensis</name>
    <dbReference type="NCBI Taxonomy" id="442341"/>
    <lineage>
        <taxon>Bacteria</taxon>
        <taxon>Pseudomonadati</taxon>
        <taxon>Pseudomonadota</taxon>
        <taxon>Gammaproteobacteria</taxon>
        <taxon>Oceanospirillales</taxon>
        <taxon>Halomonadaceae</taxon>
        <taxon>Modicisalibacter</taxon>
    </lineage>
</organism>
<dbReference type="RefSeq" id="WP_166671002.1">
    <property type="nucleotide sequence ID" value="NZ_SOEC01000004.1"/>
</dbReference>
<protein>
    <submittedName>
        <fullName evidence="5">Phage repressor protein C with HTH and peptisase S24 domain</fullName>
    </submittedName>
</protein>
<evidence type="ECO:0000259" key="4">
    <source>
        <dbReference type="Pfam" id="PF00717"/>
    </source>
</evidence>
<accession>A0A4R8FYR2</accession>
<keyword evidence="2" id="KW-0238">DNA-binding</keyword>
<evidence type="ECO:0000256" key="3">
    <source>
        <dbReference type="ARBA" id="ARBA00023163"/>
    </source>
</evidence>
<dbReference type="Pfam" id="PF00717">
    <property type="entry name" value="Peptidase_S24"/>
    <property type="match status" value="1"/>
</dbReference>
<dbReference type="CDD" id="cd06529">
    <property type="entry name" value="S24_LexA-like"/>
    <property type="match status" value="1"/>
</dbReference>
<evidence type="ECO:0000256" key="1">
    <source>
        <dbReference type="ARBA" id="ARBA00023015"/>
    </source>
</evidence>